<dbReference type="Gene3D" id="3.30.200.20">
    <property type="entry name" value="Phosphorylase Kinase, domain 1"/>
    <property type="match status" value="1"/>
</dbReference>
<dbReference type="InParanoid" id="A0A517SLL3"/>
<dbReference type="Gene3D" id="2.60.200.20">
    <property type="match status" value="1"/>
</dbReference>
<evidence type="ECO:0000256" key="2">
    <source>
        <dbReference type="ARBA" id="ARBA00022741"/>
    </source>
</evidence>
<dbReference type="KEGG" id="ccos:Pan44_50730"/>
<dbReference type="PANTHER" id="PTHR43289">
    <property type="entry name" value="MITOGEN-ACTIVATED PROTEIN KINASE KINASE KINASE 20-RELATED"/>
    <property type="match status" value="1"/>
</dbReference>
<dbReference type="PROSITE" id="PS50011">
    <property type="entry name" value="PROTEIN_KINASE_DOM"/>
    <property type="match status" value="1"/>
</dbReference>
<organism evidence="8 9">
    <name type="scientific">Caulifigura coniformis</name>
    <dbReference type="NCBI Taxonomy" id="2527983"/>
    <lineage>
        <taxon>Bacteria</taxon>
        <taxon>Pseudomonadati</taxon>
        <taxon>Planctomycetota</taxon>
        <taxon>Planctomycetia</taxon>
        <taxon>Planctomycetales</taxon>
        <taxon>Planctomycetaceae</taxon>
        <taxon>Caulifigura</taxon>
    </lineage>
</organism>
<sequence length="510" mass="56891">MNKELQSSVQSEQALDEVCRDFEDAFKARKPVLIEEVLVRAPSDHRNGLLGDLLDIELWWRRVRGDTFSIDDYRQRFPQSRPIVDLAFSKFPTGPAVALDVIEGPHTGEAFEFSQHCSFVVGRAADVQFSLSQDQHLSRHHCRLEMNPPMARIIDLDSRNGTFVNNARIKDSPLTNGDVIRFGNSCIRVRVRLPPAKPAVDPAETLPAGEGGAQDSSRDSKADIPLEVPLVPGYELLDEIGEGGLGVVYAARQLATNRKVAIKFIRPDHAVDLEATRMFLREASVLSQLQHPRIVQFVELGSIQNRLFLVMEHLETITFDEVCRDVTPQRRWQVACGIVCRVLEALEFAHQAGYVHRDVKPANILLFRQQKKMGVKLADFGLAKSFQTAGLSGLTQDDVTRGSLAYMPPEQVVDCRSARPPSDLYATGATLFNFLTGRLPYVFTAQASALRMILEEAPIRADSLIPDLPAGLADLISKAMAKSPSQRFRSAEEMRETLYPYTSKGQRESL</sequence>
<dbReference type="Pfam" id="PF00069">
    <property type="entry name" value="Pkinase"/>
    <property type="match status" value="1"/>
</dbReference>
<dbReference type="InterPro" id="IPR000719">
    <property type="entry name" value="Prot_kinase_dom"/>
</dbReference>
<evidence type="ECO:0000256" key="3">
    <source>
        <dbReference type="ARBA" id="ARBA00022777"/>
    </source>
</evidence>
<gene>
    <name evidence="8" type="primary">prkC_15</name>
    <name evidence="8" type="ORF">Pan44_50730</name>
</gene>
<feature type="domain" description="Protein kinase" evidence="7">
    <location>
        <begin position="234"/>
        <end position="502"/>
    </location>
</feature>
<dbReference type="GO" id="GO:0005524">
    <property type="term" value="F:ATP binding"/>
    <property type="evidence" value="ECO:0007669"/>
    <property type="project" value="UniProtKB-KW"/>
</dbReference>
<dbReference type="EMBL" id="CP036271">
    <property type="protein sequence ID" value="QDT57008.1"/>
    <property type="molecule type" value="Genomic_DNA"/>
</dbReference>
<dbReference type="SUPFAM" id="SSF56112">
    <property type="entry name" value="Protein kinase-like (PK-like)"/>
    <property type="match status" value="1"/>
</dbReference>
<dbReference type="PANTHER" id="PTHR43289:SF34">
    <property type="entry name" value="SERINE_THREONINE-PROTEIN KINASE YBDM-RELATED"/>
    <property type="match status" value="1"/>
</dbReference>
<dbReference type="RefSeq" id="WP_145034410.1">
    <property type="nucleotide sequence ID" value="NZ_CP036271.1"/>
</dbReference>
<dbReference type="EC" id="2.7.11.1" evidence="8"/>
<keyword evidence="9" id="KW-1185">Reference proteome</keyword>
<protein>
    <submittedName>
        <fullName evidence="8">Serine/threonine-protein kinase PrkC</fullName>
        <ecNumber evidence="8">2.7.11.1</ecNumber>
    </submittedName>
</protein>
<dbReference type="Pfam" id="PF00498">
    <property type="entry name" value="FHA"/>
    <property type="match status" value="1"/>
</dbReference>
<dbReference type="SUPFAM" id="SSF49879">
    <property type="entry name" value="SMAD/FHA domain"/>
    <property type="match status" value="1"/>
</dbReference>
<dbReference type="InterPro" id="IPR008271">
    <property type="entry name" value="Ser/Thr_kinase_AS"/>
</dbReference>
<evidence type="ECO:0000256" key="4">
    <source>
        <dbReference type="ARBA" id="ARBA00022840"/>
    </source>
</evidence>
<feature type="region of interest" description="Disordered" evidence="5">
    <location>
        <begin position="198"/>
        <end position="221"/>
    </location>
</feature>
<evidence type="ECO:0000313" key="9">
    <source>
        <dbReference type="Proteomes" id="UP000315700"/>
    </source>
</evidence>
<dbReference type="InterPro" id="IPR011009">
    <property type="entry name" value="Kinase-like_dom_sf"/>
</dbReference>
<feature type="domain" description="FHA" evidence="6">
    <location>
        <begin position="119"/>
        <end position="169"/>
    </location>
</feature>
<feature type="region of interest" description="Disordered" evidence="5">
    <location>
        <begin position="486"/>
        <end position="510"/>
    </location>
</feature>
<proteinExistence type="predicted"/>
<dbReference type="Gene3D" id="1.10.510.10">
    <property type="entry name" value="Transferase(Phosphotransferase) domain 1"/>
    <property type="match status" value="1"/>
</dbReference>
<keyword evidence="1 8" id="KW-0808">Transferase</keyword>
<dbReference type="CDD" id="cd00060">
    <property type="entry name" value="FHA"/>
    <property type="match status" value="1"/>
</dbReference>
<name>A0A517SLL3_9PLAN</name>
<dbReference type="OrthoDB" id="6111975at2"/>
<dbReference type="SMART" id="SM00220">
    <property type="entry name" value="S_TKc"/>
    <property type="match status" value="1"/>
</dbReference>
<dbReference type="CDD" id="cd14014">
    <property type="entry name" value="STKc_PknB_like"/>
    <property type="match status" value="1"/>
</dbReference>
<dbReference type="InterPro" id="IPR008984">
    <property type="entry name" value="SMAD_FHA_dom_sf"/>
</dbReference>
<dbReference type="GO" id="GO:0004674">
    <property type="term" value="F:protein serine/threonine kinase activity"/>
    <property type="evidence" value="ECO:0007669"/>
    <property type="project" value="UniProtKB-EC"/>
</dbReference>
<keyword evidence="3 8" id="KW-0418">Kinase</keyword>
<reference evidence="8 9" key="1">
    <citation type="submission" date="2019-02" db="EMBL/GenBank/DDBJ databases">
        <title>Deep-cultivation of Planctomycetes and their phenomic and genomic characterization uncovers novel biology.</title>
        <authorList>
            <person name="Wiegand S."/>
            <person name="Jogler M."/>
            <person name="Boedeker C."/>
            <person name="Pinto D."/>
            <person name="Vollmers J."/>
            <person name="Rivas-Marin E."/>
            <person name="Kohn T."/>
            <person name="Peeters S.H."/>
            <person name="Heuer A."/>
            <person name="Rast P."/>
            <person name="Oberbeckmann S."/>
            <person name="Bunk B."/>
            <person name="Jeske O."/>
            <person name="Meyerdierks A."/>
            <person name="Storesund J.E."/>
            <person name="Kallscheuer N."/>
            <person name="Luecker S."/>
            <person name="Lage O.M."/>
            <person name="Pohl T."/>
            <person name="Merkel B.J."/>
            <person name="Hornburger P."/>
            <person name="Mueller R.-W."/>
            <person name="Bruemmer F."/>
            <person name="Labrenz M."/>
            <person name="Spormann A.M."/>
            <person name="Op den Camp H."/>
            <person name="Overmann J."/>
            <person name="Amann R."/>
            <person name="Jetten M.S.M."/>
            <person name="Mascher T."/>
            <person name="Medema M.H."/>
            <person name="Devos D.P."/>
            <person name="Kaster A.-K."/>
            <person name="Ovreas L."/>
            <person name="Rohde M."/>
            <person name="Galperin M.Y."/>
            <person name="Jogler C."/>
        </authorList>
    </citation>
    <scope>NUCLEOTIDE SEQUENCE [LARGE SCALE GENOMIC DNA]</scope>
    <source>
        <strain evidence="8 9">Pan44</strain>
    </source>
</reference>
<dbReference type="SMART" id="SM00240">
    <property type="entry name" value="FHA"/>
    <property type="match status" value="1"/>
</dbReference>
<evidence type="ECO:0000313" key="8">
    <source>
        <dbReference type="EMBL" id="QDT57008.1"/>
    </source>
</evidence>
<keyword evidence="2" id="KW-0547">Nucleotide-binding</keyword>
<dbReference type="AlphaFoldDB" id="A0A517SLL3"/>
<dbReference type="PROSITE" id="PS00108">
    <property type="entry name" value="PROTEIN_KINASE_ST"/>
    <property type="match status" value="1"/>
</dbReference>
<evidence type="ECO:0000259" key="7">
    <source>
        <dbReference type="PROSITE" id="PS50011"/>
    </source>
</evidence>
<evidence type="ECO:0000256" key="1">
    <source>
        <dbReference type="ARBA" id="ARBA00022679"/>
    </source>
</evidence>
<accession>A0A517SLL3</accession>
<keyword evidence="4" id="KW-0067">ATP-binding</keyword>
<evidence type="ECO:0000256" key="5">
    <source>
        <dbReference type="SAM" id="MobiDB-lite"/>
    </source>
</evidence>
<evidence type="ECO:0000259" key="6">
    <source>
        <dbReference type="PROSITE" id="PS50006"/>
    </source>
</evidence>
<dbReference type="InterPro" id="IPR000253">
    <property type="entry name" value="FHA_dom"/>
</dbReference>
<dbReference type="PROSITE" id="PS50006">
    <property type="entry name" value="FHA_DOMAIN"/>
    <property type="match status" value="1"/>
</dbReference>
<dbReference type="Proteomes" id="UP000315700">
    <property type="component" value="Chromosome"/>
</dbReference>